<keyword evidence="1" id="KW-1133">Transmembrane helix</keyword>
<proteinExistence type="predicted"/>
<dbReference type="AlphaFoldDB" id="A0A0B4CDS0"/>
<feature type="domain" description="CAAX prenyl protease 2/Lysostaphin resistance protein A-like" evidence="2">
    <location>
        <begin position="139"/>
        <end position="240"/>
    </location>
</feature>
<dbReference type="GO" id="GO:0080120">
    <property type="term" value="P:CAAX-box protein maturation"/>
    <property type="evidence" value="ECO:0007669"/>
    <property type="project" value="UniProtKB-ARBA"/>
</dbReference>
<sequence>MSAYPAAGIAAPARRGTVAVFLGVTFAVTWGLWLPLLVDARTAPSGTLDAVPATFFIASVGPAVGAVAATWFAAGPAAVARWARRILRLRFGGFWWFAALGMPALYYLIGFFTAAFAVGGWPDPAAFGTTAKLPGLPWPLVALVWAATFGLGEEAGWRGWLLPALAERVTVFWASVLVAVVWIVWHAPAFFFNPTYQAMGAGIIGWMLALVLGSFVLSWMTAGARWSIVPVVLWHAGFDLLTAADQSAAVIASTISAVVMVQGAVCAVLLWRRRMPRHPRHSPHSAAA</sequence>
<feature type="transmembrane region" description="Helical" evidence="1">
    <location>
        <begin position="250"/>
        <end position="271"/>
    </location>
</feature>
<dbReference type="PANTHER" id="PTHR35797:SF1">
    <property type="entry name" value="PROTEASE"/>
    <property type="match status" value="1"/>
</dbReference>
<dbReference type="InterPro" id="IPR042150">
    <property type="entry name" value="MmRce1-like"/>
</dbReference>
<accession>A0A0B4CDS0</accession>
<keyword evidence="1" id="KW-0812">Transmembrane</keyword>
<dbReference type="PANTHER" id="PTHR35797">
    <property type="entry name" value="PROTEASE-RELATED"/>
    <property type="match status" value="1"/>
</dbReference>
<gene>
    <name evidence="3" type="ORF">RM52_04095</name>
</gene>
<keyword evidence="1" id="KW-0472">Membrane</keyword>
<evidence type="ECO:0000313" key="4">
    <source>
        <dbReference type="Proteomes" id="UP000031202"/>
    </source>
</evidence>
<comment type="caution">
    <text evidence="3">The sequence shown here is derived from an EMBL/GenBank/DDBJ whole genome shotgun (WGS) entry which is preliminary data.</text>
</comment>
<evidence type="ECO:0000313" key="3">
    <source>
        <dbReference type="EMBL" id="KIC59384.1"/>
    </source>
</evidence>
<name>A0A0B4CDS0_9MICO</name>
<reference evidence="3 4" key="1">
    <citation type="submission" date="2014-12" db="EMBL/GenBank/DDBJ databases">
        <title>Genome sequencing of Microbacterium hominis TPW29.</title>
        <authorList>
            <person name="Tan P.W."/>
            <person name="Chan K.-G."/>
        </authorList>
    </citation>
    <scope>NUCLEOTIDE SEQUENCE [LARGE SCALE GENOMIC DNA]</scope>
    <source>
        <strain evidence="3 4">TPW29</strain>
    </source>
</reference>
<protein>
    <submittedName>
        <fullName evidence="3">Abortive infection protein</fullName>
    </submittedName>
</protein>
<feature type="transmembrane region" description="Helical" evidence="1">
    <location>
        <begin position="18"/>
        <end position="38"/>
    </location>
</feature>
<dbReference type="Pfam" id="PF02517">
    <property type="entry name" value="Rce1-like"/>
    <property type="match status" value="1"/>
</dbReference>
<dbReference type="EMBL" id="JWSZ01000004">
    <property type="protein sequence ID" value="KIC59384.1"/>
    <property type="molecule type" value="Genomic_DNA"/>
</dbReference>
<dbReference type="RefSeq" id="WP_039413303.1">
    <property type="nucleotide sequence ID" value="NZ_JWSZ01000004.1"/>
</dbReference>
<feature type="transmembrane region" description="Helical" evidence="1">
    <location>
        <begin position="94"/>
        <end position="118"/>
    </location>
</feature>
<organism evidence="3 4">
    <name type="scientific">Microbacterium hominis</name>
    <dbReference type="NCBI Taxonomy" id="162426"/>
    <lineage>
        <taxon>Bacteria</taxon>
        <taxon>Bacillati</taxon>
        <taxon>Actinomycetota</taxon>
        <taxon>Actinomycetes</taxon>
        <taxon>Micrococcales</taxon>
        <taxon>Microbacteriaceae</taxon>
        <taxon>Microbacterium</taxon>
    </lineage>
</organism>
<evidence type="ECO:0000259" key="2">
    <source>
        <dbReference type="Pfam" id="PF02517"/>
    </source>
</evidence>
<dbReference type="GO" id="GO:0004175">
    <property type="term" value="F:endopeptidase activity"/>
    <property type="evidence" value="ECO:0007669"/>
    <property type="project" value="UniProtKB-ARBA"/>
</dbReference>
<feature type="transmembrane region" description="Helical" evidence="1">
    <location>
        <begin position="50"/>
        <end position="73"/>
    </location>
</feature>
<evidence type="ECO:0000256" key="1">
    <source>
        <dbReference type="SAM" id="Phobius"/>
    </source>
</evidence>
<feature type="transmembrane region" description="Helical" evidence="1">
    <location>
        <begin position="198"/>
        <end position="219"/>
    </location>
</feature>
<feature type="transmembrane region" description="Helical" evidence="1">
    <location>
        <begin position="169"/>
        <end position="192"/>
    </location>
</feature>
<dbReference type="Proteomes" id="UP000031202">
    <property type="component" value="Unassembled WGS sequence"/>
</dbReference>
<dbReference type="InterPro" id="IPR003675">
    <property type="entry name" value="Rce1/LyrA-like_dom"/>
</dbReference>